<dbReference type="GO" id="GO:0016020">
    <property type="term" value="C:membrane"/>
    <property type="evidence" value="ECO:0007669"/>
    <property type="project" value="UniProtKB-SubCell"/>
</dbReference>
<dbReference type="Proteomes" id="UP000242188">
    <property type="component" value="Unassembled WGS sequence"/>
</dbReference>
<gene>
    <name evidence="9" type="ORF">KP79_PYT06534</name>
</gene>
<dbReference type="AlphaFoldDB" id="A0A210PHU0"/>
<dbReference type="OrthoDB" id="6229420at2759"/>
<comment type="similarity">
    <text evidence="2">Belongs to the prominin family.</text>
</comment>
<evidence type="ECO:0000313" key="10">
    <source>
        <dbReference type="Proteomes" id="UP000242188"/>
    </source>
</evidence>
<comment type="subcellular location">
    <subcellularLocation>
        <location evidence="1">Membrane</location>
        <topology evidence="1">Multi-pass membrane protein</topology>
    </subcellularLocation>
</comment>
<feature type="transmembrane region" description="Helical" evidence="8">
    <location>
        <begin position="399"/>
        <end position="424"/>
    </location>
</feature>
<dbReference type="InterPro" id="IPR008795">
    <property type="entry name" value="Prominin"/>
</dbReference>
<keyword evidence="5 8" id="KW-0472">Membrane</keyword>
<proteinExistence type="inferred from homology"/>
<evidence type="ECO:0000256" key="2">
    <source>
        <dbReference type="ARBA" id="ARBA00006058"/>
    </source>
</evidence>
<evidence type="ECO:0000256" key="8">
    <source>
        <dbReference type="SAM" id="Phobius"/>
    </source>
</evidence>
<dbReference type="EMBL" id="NEDP02076680">
    <property type="protein sequence ID" value="OWF36058.1"/>
    <property type="molecule type" value="Genomic_DNA"/>
</dbReference>
<dbReference type="Pfam" id="PF05478">
    <property type="entry name" value="Prominin"/>
    <property type="match status" value="2"/>
</dbReference>
<dbReference type="PANTHER" id="PTHR22730:SF1">
    <property type="entry name" value="PROMININ-LIKE PROTEIN"/>
    <property type="match status" value="1"/>
</dbReference>
<feature type="transmembrane region" description="Helical" evidence="8">
    <location>
        <begin position="714"/>
        <end position="739"/>
    </location>
</feature>
<protein>
    <submittedName>
        <fullName evidence="9">Prominin-1-A</fullName>
    </submittedName>
</protein>
<keyword evidence="3 8" id="KW-0812">Transmembrane</keyword>
<reference evidence="9 10" key="1">
    <citation type="journal article" date="2017" name="Nat. Ecol. Evol.">
        <title>Scallop genome provides insights into evolution of bilaterian karyotype and development.</title>
        <authorList>
            <person name="Wang S."/>
            <person name="Zhang J."/>
            <person name="Jiao W."/>
            <person name="Li J."/>
            <person name="Xun X."/>
            <person name="Sun Y."/>
            <person name="Guo X."/>
            <person name="Huan P."/>
            <person name="Dong B."/>
            <person name="Zhang L."/>
            <person name="Hu X."/>
            <person name="Sun X."/>
            <person name="Wang J."/>
            <person name="Zhao C."/>
            <person name="Wang Y."/>
            <person name="Wang D."/>
            <person name="Huang X."/>
            <person name="Wang R."/>
            <person name="Lv J."/>
            <person name="Li Y."/>
            <person name="Zhang Z."/>
            <person name="Liu B."/>
            <person name="Lu W."/>
            <person name="Hui Y."/>
            <person name="Liang J."/>
            <person name="Zhou Z."/>
            <person name="Hou R."/>
            <person name="Li X."/>
            <person name="Liu Y."/>
            <person name="Li H."/>
            <person name="Ning X."/>
            <person name="Lin Y."/>
            <person name="Zhao L."/>
            <person name="Xing Q."/>
            <person name="Dou J."/>
            <person name="Li Y."/>
            <person name="Mao J."/>
            <person name="Guo H."/>
            <person name="Dou H."/>
            <person name="Li T."/>
            <person name="Mu C."/>
            <person name="Jiang W."/>
            <person name="Fu Q."/>
            <person name="Fu X."/>
            <person name="Miao Y."/>
            <person name="Liu J."/>
            <person name="Yu Q."/>
            <person name="Li R."/>
            <person name="Liao H."/>
            <person name="Li X."/>
            <person name="Kong Y."/>
            <person name="Jiang Z."/>
            <person name="Chourrout D."/>
            <person name="Li R."/>
            <person name="Bao Z."/>
        </authorList>
    </citation>
    <scope>NUCLEOTIDE SEQUENCE [LARGE SCALE GENOMIC DNA]</scope>
    <source>
        <strain evidence="9 10">PY_sf001</strain>
    </source>
</reference>
<feature type="region of interest" description="Disordered" evidence="7">
    <location>
        <begin position="1"/>
        <end position="25"/>
    </location>
</feature>
<evidence type="ECO:0000313" key="9">
    <source>
        <dbReference type="EMBL" id="OWF36058.1"/>
    </source>
</evidence>
<keyword evidence="6" id="KW-0325">Glycoprotein</keyword>
<feature type="transmembrane region" description="Helical" evidence="8">
    <location>
        <begin position="352"/>
        <end position="378"/>
    </location>
</feature>
<feature type="transmembrane region" description="Helical" evidence="8">
    <location>
        <begin position="142"/>
        <end position="162"/>
    </location>
</feature>
<name>A0A210PHU0_MIZYE</name>
<evidence type="ECO:0000256" key="5">
    <source>
        <dbReference type="ARBA" id="ARBA00023136"/>
    </source>
</evidence>
<feature type="region of interest" description="Disordered" evidence="7">
    <location>
        <begin position="789"/>
        <end position="832"/>
    </location>
</feature>
<evidence type="ECO:0000256" key="7">
    <source>
        <dbReference type="SAM" id="MobiDB-lite"/>
    </source>
</evidence>
<dbReference type="PANTHER" id="PTHR22730">
    <property type="entry name" value="PROMININ PROM PROTEIN"/>
    <property type="match status" value="1"/>
</dbReference>
<evidence type="ECO:0000256" key="4">
    <source>
        <dbReference type="ARBA" id="ARBA00022989"/>
    </source>
</evidence>
<evidence type="ECO:0000256" key="1">
    <source>
        <dbReference type="ARBA" id="ARBA00004141"/>
    </source>
</evidence>
<feature type="transmembrane region" description="Helical" evidence="8">
    <location>
        <begin position="90"/>
        <end position="121"/>
    </location>
</feature>
<keyword evidence="10" id="KW-1185">Reference proteome</keyword>
<organism evidence="9 10">
    <name type="scientific">Mizuhopecten yessoensis</name>
    <name type="common">Japanese scallop</name>
    <name type="synonym">Patinopecten yessoensis</name>
    <dbReference type="NCBI Taxonomy" id="6573"/>
    <lineage>
        <taxon>Eukaryota</taxon>
        <taxon>Metazoa</taxon>
        <taxon>Spiralia</taxon>
        <taxon>Lophotrochozoa</taxon>
        <taxon>Mollusca</taxon>
        <taxon>Bivalvia</taxon>
        <taxon>Autobranchia</taxon>
        <taxon>Pteriomorphia</taxon>
        <taxon>Pectinida</taxon>
        <taxon>Pectinoidea</taxon>
        <taxon>Pectinidae</taxon>
        <taxon>Mizuhopecten</taxon>
    </lineage>
</organism>
<evidence type="ECO:0000256" key="6">
    <source>
        <dbReference type="ARBA" id="ARBA00023180"/>
    </source>
</evidence>
<evidence type="ECO:0000256" key="3">
    <source>
        <dbReference type="ARBA" id="ARBA00022692"/>
    </source>
</evidence>
<comment type="caution">
    <text evidence="9">The sequence shown here is derived from an EMBL/GenBank/DDBJ whole genome shotgun (WGS) entry which is preliminary data.</text>
</comment>
<keyword evidence="4 8" id="KW-1133">Transmembrane helix</keyword>
<accession>A0A210PHU0</accession>
<sequence length="832" mass="91365">MTMADSNDTSSSAQQGNTVSDTGSYEKSSLEKGVTTLYEKIMHGFLDAAMPGQFFSDADSGPITYKDLNRIIQNGTYSELQDRWQDLAKVFGGFAACIIIGLMFILFMPIFGCIWCCAFCCCKTCGKSKSDMDPKRAKCQRVIFATLLFVFTTFMFVLVVVMDESATASTIDEVKRTINADTLLTDAERLGRDASAVLADLNNVSATLVVINDLNQQIATTLNSVKTSINKTCDDNSIPSSLCPSIDVGTGTDFTAVQDLASEASNMQGAQGIINETQTARAEFDELQKNLTGDINNQIDNAVNQSKEITQQVSGQLNKVNETVQPFVDSINSNVEPQLKDLDEYLKKYGDYWWYACIAIPCVVILAVVFYYMGIMFGTFGDRPGDGAQCCNKGAASNLLVCGVVWSFLFASILMFVVLILFLVGGSMYGIMCREINMGVENIQLYEPLVDEILNVRISKLLYGDNAPANLTLGSILSDCKEDKALYTAVRLKHLFDLDSLLNPTEVTGRINSVIDTALPNIGSITIIPSGLKTQLDNFSSSGVDAINFTQYTDQLNMDITTSPLEDAVTRLNTSADSLAADPSKTTAAESLRNQSAILQALKDEEVANISKQFDQLKAVVTHLQGYTDIQNRTKNLIDGLTAAQDNFNNGSTRIVNEMLKLVTRNISTFVQTEIDGVKTKIETDIGKCQPLYAATQQASDAFCLVTLDPFNGFWFGLGWGLSAFIFCIVFALCLASLYQREKAYDKFLDNSRRKARHTQELDSPDMEMYQGQAGYNAYGHQDNVPLTSTEAGYQKGGRGRGVPNAAYDNGQQQDPYLRNEAPGSKKRKQYY</sequence>